<dbReference type="InterPro" id="IPR016181">
    <property type="entry name" value="Acyl_CoA_acyltransferase"/>
</dbReference>
<dbReference type="Pfam" id="PF13508">
    <property type="entry name" value="Acetyltransf_7"/>
    <property type="match status" value="1"/>
</dbReference>
<organism evidence="3 4">
    <name type="scientific">Acerihabitans arboris</name>
    <dbReference type="NCBI Taxonomy" id="2691583"/>
    <lineage>
        <taxon>Bacteria</taxon>
        <taxon>Pseudomonadati</taxon>
        <taxon>Pseudomonadota</taxon>
        <taxon>Gammaproteobacteria</taxon>
        <taxon>Enterobacterales</taxon>
        <taxon>Pectobacteriaceae</taxon>
        <taxon>Acerihabitans</taxon>
    </lineage>
</organism>
<evidence type="ECO:0000313" key="4">
    <source>
        <dbReference type="Proteomes" id="UP000461443"/>
    </source>
</evidence>
<dbReference type="SUPFAM" id="SSF55729">
    <property type="entry name" value="Acyl-CoA N-acyltransferases (Nat)"/>
    <property type="match status" value="1"/>
</dbReference>
<accession>A0A845SFR7</accession>
<sequence>MQIRLRPMNQDDIEAAFALTRQMKWPHRREDWRQALDLGEGLVAERDGAAIGTGLCWRWGPAHSTLGLLIVDGAAQGNGVGGQLMASLMQRLAGSAIQLHATVAGKGLYQRLGFVSAGELGQHQCRTLGAATPAPPQDGDTLSPAGPGDADLLTALDTGAHGMVRPSLIADLLARGEKNLLLRRRGAPRGFACLRRFGHGYAIGPVIALDLHDAIVLVDRLLADLAGHFVRIDTPASLGLGEWLTRRGLPVVDAPTIMIKGAPWQLLAGGMRPFGLMTQAMG</sequence>
<name>A0A845SFR7_9GAMM</name>
<dbReference type="InterPro" id="IPR000182">
    <property type="entry name" value="GNAT_dom"/>
</dbReference>
<gene>
    <name evidence="3" type="ORF">GRH90_05630</name>
</gene>
<proteinExistence type="predicted"/>
<keyword evidence="3" id="KW-0808">Transferase</keyword>
<dbReference type="Pfam" id="PF18014">
    <property type="entry name" value="Acetyltransf_18"/>
    <property type="match status" value="1"/>
</dbReference>
<dbReference type="InterPro" id="IPR041496">
    <property type="entry name" value="YitH/HolE_GNAT"/>
</dbReference>
<dbReference type="EMBL" id="WUBS01000003">
    <property type="protein sequence ID" value="NDL62232.1"/>
    <property type="molecule type" value="Genomic_DNA"/>
</dbReference>
<reference evidence="3 4" key="1">
    <citation type="submission" date="2019-12" db="EMBL/GenBank/DDBJ databases">
        <authorList>
            <person name="Lee S.D."/>
        </authorList>
    </citation>
    <scope>NUCLEOTIDE SEQUENCE [LARGE SCALE GENOMIC DNA]</scope>
    <source>
        <strain evidence="3 4">SAP-6</strain>
    </source>
</reference>
<evidence type="ECO:0000256" key="1">
    <source>
        <dbReference type="SAM" id="MobiDB-lite"/>
    </source>
</evidence>
<dbReference type="Gene3D" id="3.40.630.90">
    <property type="match status" value="1"/>
</dbReference>
<feature type="domain" description="N-acetyltransferase" evidence="2">
    <location>
        <begin position="3"/>
        <end position="135"/>
    </location>
</feature>
<reference evidence="3 4" key="2">
    <citation type="submission" date="2020-02" db="EMBL/GenBank/DDBJ databases">
        <title>The new genus of Enterobacteriales.</title>
        <authorList>
            <person name="Kim I.S."/>
        </authorList>
    </citation>
    <scope>NUCLEOTIDE SEQUENCE [LARGE SCALE GENOMIC DNA]</scope>
    <source>
        <strain evidence="3 4">SAP-6</strain>
    </source>
</reference>
<feature type="region of interest" description="Disordered" evidence="1">
    <location>
        <begin position="128"/>
        <end position="147"/>
    </location>
</feature>
<dbReference type="RefSeq" id="WP_162364946.1">
    <property type="nucleotide sequence ID" value="NZ_WUBS01000003.1"/>
</dbReference>
<dbReference type="Gene3D" id="3.40.630.30">
    <property type="match status" value="1"/>
</dbReference>
<comment type="caution">
    <text evidence="3">The sequence shown here is derived from an EMBL/GenBank/DDBJ whole genome shotgun (WGS) entry which is preliminary data.</text>
</comment>
<dbReference type="PANTHER" id="PTHR47237:SF2">
    <property type="entry name" value="BLL4206 PROTEIN"/>
    <property type="match status" value="1"/>
</dbReference>
<protein>
    <submittedName>
        <fullName evidence="3">GNAT family N-acetyltransferase</fullName>
    </submittedName>
</protein>
<evidence type="ECO:0000313" key="3">
    <source>
        <dbReference type="EMBL" id="NDL62232.1"/>
    </source>
</evidence>
<dbReference type="InterPro" id="IPR052729">
    <property type="entry name" value="Acyl/Acetyltrans_Enzymes"/>
</dbReference>
<dbReference type="AlphaFoldDB" id="A0A845SFR7"/>
<dbReference type="CDD" id="cd04301">
    <property type="entry name" value="NAT_SF"/>
    <property type="match status" value="1"/>
</dbReference>
<evidence type="ECO:0000259" key="2">
    <source>
        <dbReference type="PROSITE" id="PS51186"/>
    </source>
</evidence>
<dbReference type="PROSITE" id="PS51186">
    <property type="entry name" value="GNAT"/>
    <property type="match status" value="1"/>
</dbReference>
<dbReference type="GO" id="GO:0016747">
    <property type="term" value="F:acyltransferase activity, transferring groups other than amino-acyl groups"/>
    <property type="evidence" value="ECO:0007669"/>
    <property type="project" value="InterPro"/>
</dbReference>
<dbReference type="Proteomes" id="UP000461443">
    <property type="component" value="Unassembled WGS sequence"/>
</dbReference>
<keyword evidence="4" id="KW-1185">Reference proteome</keyword>
<dbReference type="PANTHER" id="PTHR47237">
    <property type="entry name" value="SLL0310 PROTEIN"/>
    <property type="match status" value="1"/>
</dbReference>